<evidence type="ECO:0000313" key="2">
    <source>
        <dbReference type="Proteomes" id="UP000238071"/>
    </source>
</evidence>
<dbReference type="Proteomes" id="UP000238071">
    <property type="component" value="Unassembled WGS sequence"/>
</dbReference>
<sequence>MTTTLDKNQQSFDQSSALLHQANKLHFKLIQLELKHEDDGQEFCWRLSNLIQRAYARCNRRFEKAMQYANEILKAARPSAT</sequence>
<reference evidence="1 2" key="1">
    <citation type="submission" date="2018-02" db="EMBL/GenBank/DDBJ databases">
        <title>Subsurface microbial communities from deep shales in Ohio and West Virginia, USA.</title>
        <authorList>
            <person name="Wrighton K."/>
        </authorList>
    </citation>
    <scope>NUCLEOTIDE SEQUENCE [LARGE SCALE GENOMIC DNA]</scope>
    <source>
        <strain evidence="1 2">OWC-G53F</strain>
    </source>
</reference>
<gene>
    <name evidence="1" type="ORF">B0F88_10381</name>
</gene>
<name>A0A2S6H587_9GAMM</name>
<dbReference type="AlphaFoldDB" id="A0A2S6H587"/>
<dbReference type="EMBL" id="PTIY01000003">
    <property type="protein sequence ID" value="PPK72648.1"/>
    <property type="molecule type" value="Genomic_DNA"/>
</dbReference>
<dbReference type="RefSeq" id="WP_104422746.1">
    <property type="nucleotide sequence ID" value="NZ_PTIY01000003.1"/>
</dbReference>
<proteinExistence type="predicted"/>
<protein>
    <submittedName>
        <fullName evidence="1">Uncharacterized protein</fullName>
    </submittedName>
</protein>
<organism evidence="1 2">
    <name type="scientific">Methylobacter tundripaludum</name>
    <dbReference type="NCBI Taxonomy" id="173365"/>
    <lineage>
        <taxon>Bacteria</taxon>
        <taxon>Pseudomonadati</taxon>
        <taxon>Pseudomonadota</taxon>
        <taxon>Gammaproteobacteria</taxon>
        <taxon>Methylococcales</taxon>
        <taxon>Methylococcaceae</taxon>
        <taxon>Methylobacter</taxon>
    </lineage>
</organism>
<evidence type="ECO:0000313" key="1">
    <source>
        <dbReference type="EMBL" id="PPK72648.1"/>
    </source>
</evidence>
<comment type="caution">
    <text evidence="1">The sequence shown here is derived from an EMBL/GenBank/DDBJ whole genome shotgun (WGS) entry which is preliminary data.</text>
</comment>
<keyword evidence="2" id="KW-1185">Reference proteome</keyword>
<accession>A0A2S6H587</accession>